<dbReference type="GO" id="GO:0008080">
    <property type="term" value="F:N-acetyltransferase activity"/>
    <property type="evidence" value="ECO:0007669"/>
    <property type="project" value="InterPro"/>
</dbReference>
<feature type="domain" description="N-acetyltransferase" evidence="2">
    <location>
        <begin position="1"/>
        <end position="67"/>
    </location>
</feature>
<evidence type="ECO:0000256" key="1">
    <source>
        <dbReference type="ARBA" id="ARBA00022679"/>
    </source>
</evidence>
<gene>
    <name evidence="3" type="ORF">CLORY_42450</name>
</gene>
<keyword evidence="4" id="KW-1185">Reference proteome</keyword>
<protein>
    <submittedName>
        <fullName evidence="3">Acetyltransferase (GNAT) family protein</fullName>
    </submittedName>
</protein>
<evidence type="ECO:0000313" key="4">
    <source>
        <dbReference type="Proteomes" id="UP000190080"/>
    </source>
</evidence>
<dbReference type="STRING" id="1450648.CLORY_42450"/>
<sequence>MGCIGIVGRGECAQLRWFLIHPHYRRIGLGKKLLQEALDFAKAKNYRKIYFDTTNDLDKASNMYIKA</sequence>
<dbReference type="SUPFAM" id="SSF55729">
    <property type="entry name" value="Acyl-CoA N-acyltransferases (Nat)"/>
    <property type="match status" value="1"/>
</dbReference>
<accession>A0A1V4I9H9</accession>
<dbReference type="InterPro" id="IPR050769">
    <property type="entry name" value="NAT_camello-type"/>
</dbReference>
<dbReference type="Proteomes" id="UP000190080">
    <property type="component" value="Unassembled WGS sequence"/>
</dbReference>
<dbReference type="InterPro" id="IPR000182">
    <property type="entry name" value="GNAT_dom"/>
</dbReference>
<dbReference type="Gene3D" id="3.40.630.30">
    <property type="match status" value="1"/>
</dbReference>
<name>A0A1V4I9H9_9CLOT</name>
<dbReference type="Pfam" id="PF00583">
    <property type="entry name" value="Acetyltransf_1"/>
    <property type="match status" value="1"/>
</dbReference>
<keyword evidence="1 3" id="KW-0808">Transferase</keyword>
<dbReference type="CDD" id="cd04301">
    <property type="entry name" value="NAT_SF"/>
    <property type="match status" value="1"/>
</dbReference>
<evidence type="ECO:0000313" key="3">
    <source>
        <dbReference type="EMBL" id="OPJ56642.1"/>
    </source>
</evidence>
<dbReference type="PANTHER" id="PTHR13947">
    <property type="entry name" value="GNAT FAMILY N-ACETYLTRANSFERASE"/>
    <property type="match status" value="1"/>
</dbReference>
<reference evidence="3 4" key="1">
    <citation type="submission" date="2017-03" db="EMBL/GenBank/DDBJ databases">
        <title>Genome sequence of Clostridium oryzae DSM 28571.</title>
        <authorList>
            <person name="Poehlein A."/>
            <person name="Daniel R."/>
        </authorList>
    </citation>
    <scope>NUCLEOTIDE SEQUENCE [LARGE SCALE GENOMIC DNA]</scope>
    <source>
        <strain evidence="3 4">DSM 28571</strain>
    </source>
</reference>
<dbReference type="InterPro" id="IPR016181">
    <property type="entry name" value="Acyl_CoA_acyltransferase"/>
</dbReference>
<evidence type="ECO:0000259" key="2">
    <source>
        <dbReference type="PROSITE" id="PS51186"/>
    </source>
</evidence>
<proteinExistence type="predicted"/>
<dbReference type="PANTHER" id="PTHR13947:SF37">
    <property type="entry name" value="LD18367P"/>
    <property type="match status" value="1"/>
</dbReference>
<dbReference type="EMBL" id="MZGV01000093">
    <property type="protein sequence ID" value="OPJ56642.1"/>
    <property type="molecule type" value="Genomic_DNA"/>
</dbReference>
<dbReference type="AlphaFoldDB" id="A0A1V4I9H9"/>
<organism evidence="3 4">
    <name type="scientific">Clostridium oryzae</name>
    <dbReference type="NCBI Taxonomy" id="1450648"/>
    <lineage>
        <taxon>Bacteria</taxon>
        <taxon>Bacillati</taxon>
        <taxon>Bacillota</taxon>
        <taxon>Clostridia</taxon>
        <taxon>Eubacteriales</taxon>
        <taxon>Clostridiaceae</taxon>
        <taxon>Clostridium</taxon>
    </lineage>
</organism>
<comment type="caution">
    <text evidence="3">The sequence shown here is derived from an EMBL/GenBank/DDBJ whole genome shotgun (WGS) entry which is preliminary data.</text>
</comment>
<dbReference type="PROSITE" id="PS51186">
    <property type="entry name" value="GNAT"/>
    <property type="match status" value="1"/>
</dbReference>